<reference evidence="3" key="1">
    <citation type="submission" date="2016-06" db="EMBL/GenBank/DDBJ databases">
        <authorList>
            <person name="Varghese N."/>
            <person name="Submissions Spin"/>
        </authorList>
    </citation>
    <scope>NUCLEOTIDE SEQUENCE [LARGE SCALE GENOMIC DNA]</scope>
    <source>
        <strain evidence="3">DSM 45647</strain>
    </source>
</reference>
<proteinExistence type="predicted"/>
<organism evidence="2 3">
    <name type="scientific">Micromonospora humi</name>
    <dbReference type="NCBI Taxonomy" id="745366"/>
    <lineage>
        <taxon>Bacteria</taxon>
        <taxon>Bacillati</taxon>
        <taxon>Actinomycetota</taxon>
        <taxon>Actinomycetes</taxon>
        <taxon>Micromonosporales</taxon>
        <taxon>Micromonosporaceae</taxon>
        <taxon>Micromonospora</taxon>
    </lineage>
</organism>
<dbReference type="OrthoDB" id="5007906at2"/>
<protein>
    <recommendedName>
        <fullName evidence="1">Trypsin-co-occurring domain-containing protein</fullName>
    </recommendedName>
</protein>
<dbReference type="Pfam" id="PF19493">
    <property type="entry name" value="Trypco1"/>
    <property type="match status" value="1"/>
</dbReference>
<sequence length="111" mass="11834">MTELVRIPLDDGGVLLVEGSGAPDGPVDAGRIGDHLRDLPTTLRTTLAPVADAARVVLDQLRRAGPDEIEAEFGVDLSSEAGAVITKSQLACHLKVTVRWNRAEPVPTPYR</sequence>
<gene>
    <name evidence="2" type="ORF">GA0070213_10869</name>
</gene>
<dbReference type="RefSeq" id="WP_091064676.1">
    <property type="nucleotide sequence ID" value="NZ_FMDM01000008.1"/>
</dbReference>
<dbReference type="EMBL" id="FMDM01000008">
    <property type="protein sequence ID" value="SCG64260.1"/>
    <property type="molecule type" value="Genomic_DNA"/>
</dbReference>
<accession>A0A1C5J103</accession>
<dbReference type="Proteomes" id="UP000199360">
    <property type="component" value="Unassembled WGS sequence"/>
</dbReference>
<keyword evidence="3" id="KW-1185">Reference proteome</keyword>
<name>A0A1C5J103_9ACTN</name>
<evidence type="ECO:0000259" key="1">
    <source>
        <dbReference type="Pfam" id="PF19493"/>
    </source>
</evidence>
<evidence type="ECO:0000313" key="3">
    <source>
        <dbReference type="Proteomes" id="UP000199360"/>
    </source>
</evidence>
<dbReference type="NCBIfam" id="NF041216">
    <property type="entry name" value="CU044_2847_fam"/>
    <property type="match status" value="1"/>
</dbReference>
<dbReference type="InterPro" id="IPR045794">
    <property type="entry name" value="Trypco1"/>
</dbReference>
<dbReference type="STRING" id="745366.GA0070213_10869"/>
<dbReference type="AlphaFoldDB" id="A0A1C5J103"/>
<evidence type="ECO:0000313" key="2">
    <source>
        <dbReference type="EMBL" id="SCG64260.1"/>
    </source>
</evidence>
<feature type="domain" description="Trypsin-co-occurring" evidence="1">
    <location>
        <begin position="7"/>
        <end position="102"/>
    </location>
</feature>